<protein>
    <recommendedName>
        <fullName evidence="5">Outer membrane protein beta-barrel domain-containing protein</fullName>
    </recommendedName>
</protein>
<dbReference type="RefSeq" id="WP_036884868.1">
    <property type="nucleotide sequence ID" value="NZ_JRNR01000140.1"/>
</dbReference>
<evidence type="ECO:0000256" key="1">
    <source>
        <dbReference type="SAM" id="MobiDB-lite"/>
    </source>
</evidence>
<reference evidence="3 4" key="1">
    <citation type="submission" date="2014-07" db="EMBL/GenBank/DDBJ databases">
        <authorList>
            <person name="McCorrison J."/>
            <person name="Sanka R."/>
            <person name="Torralba M."/>
            <person name="Gillis M."/>
            <person name="Haft D.H."/>
            <person name="Methe B."/>
            <person name="Sutton G."/>
            <person name="Nelson K.E."/>
        </authorList>
    </citation>
    <scope>NUCLEOTIDE SEQUENCE [LARGE SCALE GENOMIC DNA]</scope>
    <source>
        <strain evidence="3 4">DNF00882</strain>
    </source>
</reference>
<dbReference type="Proteomes" id="UP000029538">
    <property type="component" value="Unassembled WGS sequence"/>
</dbReference>
<feature type="signal peptide" evidence="2">
    <location>
        <begin position="1"/>
        <end position="26"/>
    </location>
</feature>
<dbReference type="SUPFAM" id="SSF56935">
    <property type="entry name" value="Porins"/>
    <property type="match status" value="1"/>
</dbReference>
<evidence type="ECO:0000256" key="2">
    <source>
        <dbReference type="SAM" id="SignalP"/>
    </source>
</evidence>
<feature type="chain" id="PRO_5001917132" description="Outer membrane protein beta-barrel domain-containing protein" evidence="2">
    <location>
        <begin position="27"/>
        <end position="709"/>
    </location>
</feature>
<accession>A0A096AIP5</accession>
<dbReference type="EMBL" id="JRNR01000140">
    <property type="protein sequence ID" value="KGF46451.1"/>
    <property type="molecule type" value="Genomic_DNA"/>
</dbReference>
<gene>
    <name evidence="3" type="ORF">HMPREF0654_11385</name>
</gene>
<feature type="region of interest" description="Disordered" evidence="1">
    <location>
        <begin position="690"/>
        <end position="709"/>
    </location>
</feature>
<evidence type="ECO:0000313" key="4">
    <source>
        <dbReference type="Proteomes" id="UP000029538"/>
    </source>
</evidence>
<dbReference type="AlphaFoldDB" id="A0A096AIP5"/>
<organism evidence="3 4">
    <name type="scientific">Prevotella disiens DNF00882</name>
    <dbReference type="NCBI Taxonomy" id="1401075"/>
    <lineage>
        <taxon>Bacteria</taxon>
        <taxon>Pseudomonadati</taxon>
        <taxon>Bacteroidota</taxon>
        <taxon>Bacteroidia</taxon>
        <taxon>Bacteroidales</taxon>
        <taxon>Prevotellaceae</taxon>
        <taxon>Prevotella</taxon>
    </lineage>
</organism>
<evidence type="ECO:0008006" key="5">
    <source>
        <dbReference type="Google" id="ProtNLM"/>
    </source>
</evidence>
<keyword evidence="2" id="KW-0732">Signal</keyword>
<comment type="caution">
    <text evidence="3">The sequence shown here is derived from an EMBL/GenBank/DDBJ whole genome shotgun (WGS) entry which is preliminary data.</text>
</comment>
<evidence type="ECO:0000313" key="3">
    <source>
        <dbReference type="EMBL" id="KGF46451.1"/>
    </source>
</evidence>
<proteinExistence type="predicted"/>
<name>A0A096AIP5_9BACT</name>
<sequence length="709" mass="81330">MKRFFTLLLIAMTGQSALWATSFATAATTFQHDLTEKELSDTIKTDPKNQPIELKEITIQAARVVQKPNGQLIFPSKKQCEKSANGYNLLAKLALPHLRVDEAMHTISALNNKGEVQIRLNGIIISKNELISLDPKMVKSIEFIDNPSVRYGNEVGYVLNIRTLKAERGGSVGIDLSNSLTAINGNNTIYAKLNSGKSEFSLSYSSNYQDFKGDRTKEKATYLLNNNTLYQMERNDLSSRNRAFNNDLQLKYTLADSASYVFQATLSTGFNHQLNADKTYHTITPEATFLSEIRNNERCFAPTLDLYYYHRLGKTSNLTANLVGTSIETKGDNYFNEATPYIYKVDGRMRSLYSELIYEQKLRPFTVSLGLKGSLKHIKNQYLGNVESLNKMDYSTLYMFTEAKGMWKNLGYTAGLGVTNARYKQTIDKYNYWLFRPKFTLSYHISQVLTLRYGFEIFEHISRMAMISNTKIRENSREWSVGNPNVEPNKVVEQIFGITYVRPRYTNTFDAFLRINSNPNMSKYIRTSDDQFYYMQANQKRITMWSVSDYINFKIIPDVLEIGLNGAIYRFINEGDDYKHSLTTFNFITNLQAYLGRFTLSAYADNGWEFNEGETKSHSGSAIYVGGSYQVGNLQLSLYWQNPFITNPKNLHAQILNRFVSKDIVQRGNDFGNLLNFNLSWKLEFGKQKSHTKKRKEHKDTDTGIMKRN</sequence>